<dbReference type="CDD" id="cd06588">
    <property type="entry name" value="PhnB_like"/>
    <property type="match status" value="2"/>
</dbReference>
<organism evidence="2 3">
    <name type="scientific">Clostridium rhizosphaerae</name>
    <dbReference type="NCBI Taxonomy" id="2803861"/>
    <lineage>
        <taxon>Bacteria</taxon>
        <taxon>Bacillati</taxon>
        <taxon>Bacillota</taxon>
        <taxon>Clostridia</taxon>
        <taxon>Eubacteriales</taxon>
        <taxon>Clostridiaceae</taxon>
        <taxon>Clostridium</taxon>
    </lineage>
</organism>
<dbReference type="InterPro" id="IPR029068">
    <property type="entry name" value="Glyas_Bleomycin-R_OHBP_Dase"/>
</dbReference>
<reference evidence="2 3" key="1">
    <citation type="submission" date="2021-01" db="EMBL/GenBank/DDBJ databases">
        <title>Genome public.</title>
        <authorList>
            <person name="Liu C."/>
            <person name="Sun Q."/>
        </authorList>
    </citation>
    <scope>NUCLEOTIDE SEQUENCE [LARGE SCALE GENOMIC DNA]</scope>
    <source>
        <strain evidence="2 3">YIM B02515</strain>
    </source>
</reference>
<dbReference type="Pfam" id="PF06983">
    <property type="entry name" value="3-dmu-9_3-mt"/>
    <property type="match status" value="2"/>
</dbReference>
<dbReference type="PANTHER" id="PTHR33990">
    <property type="entry name" value="PROTEIN YJDN-RELATED"/>
    <property type="match status" value="1"/>
</dbReference>
<keyword evidence="3" id="KW-1185">Reference proteome</keyword>
<dbReference type="Gene3D" id="3.30.720.100">
    <property type="match status" value="1"/>
</dbReference>
<proteinExistence type="predicted"/>
<dbReference type="Gene3D" id="3.10.180.10">
    <property type="entry name" value="2,3-Dihydroxybiphenyl 1,2-Dioxygenase, domain 1"/>
    <property type="match status" value="1"/>
</dbReference>
<sequence>MQRIIPYLWFDKEAVEAAKLYVSLFENSKIINTTIIPDTPSGDAETVDFQLANLELSAISAGPYFKLNPSISLMVACGTSEEVDRLHTALVNNGTELMPLGEYPFSKRYAWVQDRFGVNWQLMLVENIEELKQKIRPSLLFSGVACGKAEEAINYYVSVFDNSNKGFINYYGEGEASDTRAKVNYAEFNIRGLELIAMDHGFGEDYTFNEAFSFMVMCDTQEEIDRYWNKLSFVPEAEQCGWAKDQFGVSWQIVPANMNEMMSKGTPEEISRITEAFLKMKKFDIAALEKARLG</sequence>
<dbReference type="RefSeq" id="WP_202746887.1">
    <property type="nucleotide sequence ID" value="NZ_JAESWC010000001.1"/>
</dbReference>
<dbReference type="SUPFAM" id="SSF54593">
    <property type="entry name" value="Glyoxalase/Bleomycin resistance protein/Dihydroxybiphenyl dioxygenase"/>
    <property type="match status" value="2"/>
</dbReference>
<dbReference type="Gene3D" id="3.30.720.110">
    <property type="match status" value="1"/>
</dbReference>
<comment type="caution">
    <text evidence="2">The sequence shown here is derived from an EMBL/GenBank/DDBJ whole genome shotgun (WGS) entry which is preliminary data.</text>
</comment>
<evidence type="ECO:0000313" key="3">
    <source>
        <dbReference type="Proteomes" id="UP000632377"/>
    </source>
</evidence>
<dbReference type="Proteomes" id="UP000632377">
    <property type="component" value="Unassembled WGS sequence"/>
</dbReference>
<gene>
    <name evidence="2" type="ORF">JK636_00550</name>
</gene>
<feature type="domain" description="PhnB-like" evidence="1">
    <location>
        <begin position="2"/>
        <end position="122"/>
    </location>
</feature>
<feature type="domain" description="PhnB-like" evidence="1">
    <location>
        <begin position="133"/>
        <end position="254"/>
    </location>
</feature>
<dbReference type="EMBL" id="JAESWC010000001">
    <property type="protein sequence ID" value="MBL4934239.1"/>
    <property type="molecule type" value="Genomic_DNA"/>
</dbReference>
<dbReference type="InterPro" id="IPR028973">
    <property type="entry name" value="PhnB-like"/>
</dbReference>
<protein>
    <submittedName>
        <fullName evidence="2">VOC family protein</fullName>
    </submittedName>
</protein>
<accession>A0ABS1T4I2</accession>
<name>A0ABS1T4I2_9CLOT</name>
<evidence type="ECO:0000259" key="1">
    <source>
        <dbReference type="Pfam" id="PF06983"/>
    </source>
</evidence>
<evidence type="ECO:0000313" key="2">
    <source>
        <dbReference type="EMBL" id="MBL4934239.1"/>
    </source>
</evidence>